<protein>
    <submittedName>
        <fullName evidence="1">Uncharacterized protein</fullName>
    </submittedName>
</protein>
<gene>
    <name evidence="1" type="ORF">BV25DRAFT_1987336</name>
</gene>
<sequence>MPVSLRSVDISIKCDGQELTSYCEHRESESVISAYVASEAGKTFKIEGKNRLHVGCTTVIHGERVSLDIVHPFKFIELELFDPDVEPGHPSADLSALGQIEVKFLRITDSQIDHRESYTFPVASSCLSDGRVSERSKKAGRHGTRVDQSSAIEAPISEMLISKKLDPADDPYITFKVRYQPEELLRANGTIPRHPAGGNATNSTPDFVRDERYRSETLATDYDIPQSTQKISSGRIPSRAAPVSLNSTRAPFRRSTTSSRREVIDLTID</sequence>
<keyword evidence="2" id="KW-1185">Reference proteome</keyword>
<name>A0ACB8TGS9_9AGAM</name>
<dbReference type="Proteomes" id="UP000814140">
    <property type="component" value="Unassembled WGS sequence"/>
</dbReference>
<proteinExistence type="predicted"/>
<evidence type="ECO:0000313" key="1">
    <source>
        <dbReference type="EMBL" id="KAI0067646.1"/>
    </source>
</evidence>
<reference evidence="1" key="2">
    <citation type="journal article" date="2022" name="New Phytol.">
        <title>Evolutionary transition to the ectomycorrhizal habit in the genomes of a hyperdiverse lineage of mushroom-forming fungi.</title>
        <authorList>
            <person name="Looney B."/>
            <person name="Miyauchi S."/>
            <person name="Morin E."/>
            <person name="Drula E."/>
            <person name="Courty P.E."/>
            <person name="Kohler A."/>
            <person name="Kuo A."/>
            <person name="LaButti K."/>
            <person name="Pangilinan J."/>
            <person name="Lipzen A."/>
            <person name="Riley R."/>
            <person name="Andreopoulos W."/>
            <person name="He G."/>
            <person name="Johnson J."/>
            <person name="Nolan M."/>
            <person name="Tritt A."/>
            <person name="Barry K.W."/>
            <person name="Grigoriev I.V."/>
            <person name="Nagy L.G."/>
            <person name="Hibbett D."/>
            <person name="Henrissat B."/>
            <person name="Matheny P.B."/>
            <person name="Labbe J."/>
            <person name="Martin F.M."/>
        </authorList>
    </citation>
    <scope>NUCLEOTIDE SEQUENCE</scope>
    <source>
        <strain evidence="1">HHB10654</strain>
    </source>
</reference>
<accession>A0ACB8TGS9</accession>
<dbReference type="EMBL" id="MU277189">
    <property type="protein sequence ID" value="KAI0067646.1"/>
    <property type="molecule type" value="Genomic_DNA"/>
</dbReference>
<evidence type="ECO:0000313" key="2">
    <source>
        <dbReference type="Proteomes" id="UP000814140"/>
    </source>
</evidence>
<reference evidence="1" key="1">
    <citation type="submission" date="2021-03" db="EMBL/GenBank/DDBJ databases">
        <authorList>
            <consortium name="DOE Joint Genome Institute"/>
            <person name="Ahrendt S."/>
            <person name="Looney B.P."/>
            <person name="Miyauchi S."/>
            <person name="Morin E."/>
            <person name="Drula E."/>
            <person name="Courty P.E."/>
            <person name="Chicoki N."/>
            <person name="Fauchery L."/>
            <person name="Kohler A."/>
            <person name="Kuo A."/>
            <person name="Labutti K."/>
            <person name="Pangilinan J."/>
            <person name="Lipzen A."/>
            <person name="Riley R."/>
            <person name="Andreopoulos W."/>
            <person name="He G."/>
            <person name="Johnson J."/>
            <person name="Barry K.W."/>
            <person name="Grigoriev I.V."/>
            <person name="Nagy L."/>
            <person name="Hibbett D."/>
            <person name="Henrissat B."/>
            <person name="Matheny P.B."/>
            <person name="Labbe J."/>
            <person name="Martin F."/>
        </authorList>
    </citation>
    <scope>NUCLEOTIDE SEQUENCE</scope>
    <source>
        <strain evidence="1">HHB10654</strain>
    </source>
</reference>
<organism evidence="1 2">
    <name type="scientific">Artomyces pyxidatus</name>
    <dbReference type="NCBI Taxonomy" id="48021"/>
    <lineage>
        <taxon>Eukaryota</taxon>
        <taxon>Fungi</taxon>
        <taxon>Dikarya</taxon>
        <taxon>Basidiomycota</taxon>
        <taxon>Agaricomycotina</taxon>
        <taxon>Agaricomycetes</taxon>
        <taxon>Russulales</taxon>
        <taxon>Auriscalpiaceae</taxon>
        <taxon>Artomyces</taxon>
    </lineage>
</organism>
<comment type="caution">
    <text evidence="1">The sequence shown here is derived from an EMBL/GenBank/DDBJ whole genome shotgun (WGS) entry which is preliminary data.</text>
</comment>